<name>A0A914PEX5_9BILA</name>
<dbReference type="GO" id="GO:0007169">
    <property type="term" value="P:cell surface receptor protein tyrosine kinase signaling pathway"/>
    <property type="evidence" value="ECO:0007669"/>
    <property type="project" value="TreeGrafter"/>
</dbReference>
<evidence type="ECO:0000313" key="12">
    <source>
        <dbReference type="Proteomes" id="UP000887578"/>
    </source>
</evidence>
<evidence type="ECO:0000256" key="4">
    <source>
        <dbReference type="ARBA" id="ARBA00022741"/>
    </source>
</evidence>
<dbReference type="GO" id="GO:0005524">
    <property type="term" value="F:ATP binding"/>
    <property type="evidence" value="ECO:0007669"/>
    <property type="project" value="UniProtKB-KW"/>
</dbReference>
<keyword evidence="3" id="KW-0808">Transferase</keyword>
<keyword evidence="12" id="KW-1185">Reference proteome</keyword>
<accession>A0A914PEX5</accession>
<dbReference type="AlphaFoldDB" id="A0A914PEX5"/>
<dbReference type="GO" id="GO:0061564">
    <property type="term" value="P:axon development"/>
    <property type="evidence" value="ECO:0007669"/>
    <property type="project" value="UniProtKB-ARBA"/>
</dbReference>
<keyword evidence="6" id="KW-0067">ATP-binding</keyword>
<reference evidence="13" key="1">
    <citation type="submission" date="2022-11" db="UniProtKB">
        <authorList>
            <consortium name="WormBaseParasite"/>
        </authorList>
    </citation>
    <scope>IDENTIFICATION</scope>
</reference>
<dbReference type="InterPro" id="IPR050122">
    <property type="entry name" value="RTK"/>
</dbReference>
<organism evidence="12 13">
    <name type="scientific">Panagrolaimus davidi</name>
    <dbReference type="NCBI Taxonomy" id="227884"/>
    <lineage>
        <taxon>Eukaryota</taxon>
        <taxon>Metazoa</taxon>
        <taxon>Ecdysozoa</taxon>
        <taxon>Nematoda</taxon>
        <taxon>Chromadorea</taxon>
        <taxon>Rhabditida</taxon>
        <taxon>Tylenchina</taxon>
        <taxon>Panagrolaimomorpha</taxon>
        <taxon>Panagrolaimoidea</taxon>
        <taxon>Panagrolaimidae</taxon>
        <taxon>Panagrolaimus</taxon>
    </lineage>
</organism>
<dbReference type="GO" id="GO:0043235">
    <property type="term" value="C:receptor complex"/>
    <property type="evidence" value="ECO:0007669"/>
    <property type="project" value="TreeGrafter"/>
</dbReference>
<keyword evidence="7 10" id="KW-0472">Membrane</keyword>
<keyword evidence="5" id="KW-0418">Kinase</keyword>
<feature type="domain" description="Protein kinase" evidence="11">
    <location>
        <begin position="287"/>
        <end position="548"/>
    </location>
</feature>
<dbReference type="Pfam" id="PF07714">
    <property type="entry name" value="PK_Tyr_Ser-Thr"/>
    <property type="match status" value="1"/>
</dbReference>
<dbReference type="PANTHER" id="PTHR24416:SF611">
    <property type="entry name" value="TYROSINE-PROTEIN KINASE TRANSMEMBRANE RECEPTOR ROR"/>
    <property type="match status" value="1"/>
</dbReference>
<keyword evidence="4" id="KW-0547">Nucleotide-binding</keyword>
<dbReference type="InterPro" id="IPR008266">
    <property type="entry name" value="Tyr_kinase_AS"/>
</dbReference>
<evidence type="ECO:0000256" key="1">
    <source>
        <dbReference type="ARBA" id="ARBA00004308"/>
    </source>
</evidence>
<dbReference type="Proteomes" id="UP000887578">
    <property type="component" value="Unplaced"/>
</dbReference>
<evidence type="ECO:0000256" key="3">
    <source>
        <dbReference type="ARBA" id="ARBA00022679"/>
    </source>
</evidence>
<keyword evidence="10" id="KW-1133">Transmembrane helix</keyword>
<evidence type="ECO:0000256" key="7">
    <source>
        <dbReference type="ARBA" id="ARBA00023136"/>
    </source>
</evidence>
<dbReference type="GO" id="GO:0048680">
    <property type="term" value="P:positive regulation of axon regeneration"/>
    <property type="evidence" value="ECO:0007669"/>
    <property type="project" value="UniProtKB-ARBA"/>
</dbReference>
<dbReference type="PROSITE" id="PS00109">
    <property type="entry name" value="PROTEIN_KINASE_TYR"/>
    <property type="match status" value="1"/>
</dbReference>
<dbReference type="SUPFAM" id="SSF56112">
    <property type="entry name" value="Protein kinase-like (PK-like)"/>
    <property type="match status" value="1"/>
</dbReference>
<evidence type="ECO:0000256" key="5">
    <source>
        <dbReference type="ARBA" id="ARBA00022777"/>
    </source>
</evidence>
<dbReference type="FunFam" id="1.10.510.10:FF:001512">
    <property type="entry name" value="Receptor tyrosine-protein kinase erbB-2"/>
    <property type="match status" value="1"/>
</dbReference>
<evidence type="ECO:0000259" key="11">
    <source>
        <dbReference type="PROSITE" id="PS50011"/>
    </source>
</evidence>
<comment type="subcellular location">
    <subcellularLocation>
        <location evidence="1">Endomembrane system</location>
    </subcellularLocation>
</comment>
<comment type="catalytic activity">
    <reaction evidence="9">
        <text>L-tyrosyl-[protein] + ATP = O-phospho-L-tyrosyl-[protein] + ADP + H(+)</text>
        <dbReference type="Rhea" id="RHEA:10596"/>
        <dbReference type="Rhea" id="RHEA-COMP:10136"/>
        <dbReference type="Rhea" id="RHEA-COMP:20101"/>
        <dbReference type="ChEBI" id="CHEBI:15378"/>
        <dbReference type="ChEBI" id="CHEBI:30616"/>
        <dbReference type="ChEBI" id="CHEBI:46858"/>
        <dbReference type="ChEBI" id="CHEBI:61978"/>
        <dbReference type="ChEBI" id="CHEBI:456216"/>
        <dbReference type="EC" id="2.7.10.1"/>
    </reaction>
</comment>
<protein>
    <recommendedName>
        <fullName evidence="2">receptor protein-tyrosine kinase</fullName>
        <ecNumber evidence="2">2.7.10.1</ecNumber>
    </recommendedName>
</protein>
<keyword evidence="8" id="KW-0829">Tyrosine-protein kinase</keyword>
<dbReference type="PROSITE" id="PS50011">
    <property type="entry name" value="PROTEIN_KINASE_DOM"/>
    <property type="match status" value="1"/>
</dbReference>
<dbReference type="Gene3D" id="1.10.510.10">
    <property type="entry name" value="Transferase(Phosphotransferase) domain 1"/>
    <property type="match status" value="1"/>
</dbReference>
<keyword evidence="10" id="KW-0812">Transmembrane</keyword>
<dbReference type="WBParaSite" id="PDA_v2.g13308.t1">
    <property type="protein sequence ID" value="PDA_v2.g13308.t1"/>
    <property type="gene ID" value="PDA_v2.g13308"/>
</dbReference>
<dbReference type="InterPro" id="IPR000719">
    <property type="entry name" value="Prot_kinase_dom"/>
</dbReference>
<evidence type="ECO:0000256" key="2">
    <source>
        <dbReference type="ARBA" id="ARBA00011902"/>
    </source>
</evidence>
<dbReference type="GO" id="GO:0012505">
    <property type="term" value="C:endomembrane system"/>
    <property type="evidence" value="ECO:0007669"/>
    <property type="project" value="UniProtKB-SubCell"/>
</dbReference>
<evidence type="ECO:0000256" key="10">
    <source>
        <dbReference type="SAM" id="Phobius"/>
    </source>
</evidence>
<feature type="transmembrane region" description="Helical" evidence="10">
    <location>
        <begin position="218"/>
        <end position="239"/>
    </location>
</feature>
<evidence type="ECO:0000256" key="8">
    <source>
        <dbReference type="ARBA" id="ARBA00023137"/>
    </source>
</evidence>
<dbReference type="SMART" id="SM00219">
    <property type="entry name" value="TyrKc"/>
    <property type="match status" value="1"/>
</dbReference>
<dbReference type="CDD" id="cd00192">
    <property type="entry name" value="PTKc"/>
    <property type="match status" value="1"/>
</dbReference>
<dbReference type="InterPro" id="IPR020635">
    <property type="entry name" value="Tyr_kinase_cat_dom"/>
</dbReference>
<dbReference type="InterPro" id="IPR011009">
    <property type="entry name" value="Kinase-like_dom_sf"/>
</dbReference>
<evidence type="ECO:0000256" key="9">
    <source>
        <dbReference type="ARBA" id="ARBA00051243"/>
    </source>
</evidence>
<proteinExistence type="predicted"/>
<evidence type="ECO:0000313" key="13">
    <source>
        <dbReference type="WBParaSite" id="PDA_v2.g13308.t1"/>
    </source>
</evidence>
<dbReference type="GO" id="GO:0004714">
    <property type="term" value="F:transmembrane receptor protein tyrosine kinase activity"/>
    <property type="evidence" value="ECO:0007669"/>
    <property type="project" value="UniProtKB-EC"/>
</dbReference>
<dbReference type="InterPro" id="IPR001245">
    <property type="entry name" value="Ser-Thr/Tyr_kinase_cat_dom"/>
</dbReference>
<sequence length="565" mass="64786">MENSTVNLLMLVVEPCKRCFNNFQLELKNIPLCKKGAISGYFQFVTANQTYQRVSRMTVPLNYKDDSFVPLNYRRLENENGTDIPYTCSFIKIFLKTLNAMPHSREQFNVLVMDDQLSSCLEKDEFYWNNTNRHLEVVVSYTGAAPEGDYSKFISVSNDSLNHVSFYSRKLVGLEGFWKDTTVCRSEVPRWNVTENAFTTTTSGAVEQKNVSSSKNKAIWFIIAGCITFLIAIIALIIIGRKIYTKRKENQRISFIREKADSIISITNIPPSGKYWKLLLDDKDVIIDYESVLGKGSKATVYKAIVKTPYSFQTAFAASKNAAKVSTSFDTKDLEEFINELNCLTTFNGHPNIIALIGWTLNGNSPVIITELAENTLLNFVKSSQFSEIFIKTSLQILYQISGALTYIAENQMIHRDIACRNVLLTEMNIAKLADFGLCCQRNKNGFFQDSMHKKFPIKWLSIEALTQSIFSEKSDVWAFGILCWEIFSFGSVPYGLMTKEEMIIFLEQNERLEKPANAPEFIYELMLSCWKYDYNSRPTFKEIHSKLELILQYGYLTLENEYED</sequence>
<dbReference type="PANTHER" id="PTHR24416">
    <property type="entry name" value="TYROSINE-PROTEIN KINASE RECEPTOR"/>
    <property type="match status" value="1"/>
</dbReference>
<evidence type="ECO:0000256" key="6">
    <source>
        <dbReference type="ARBA" id="ARBA00022840"/>
    </source>
</evidence>
<dbReference type="EC" id="2.7.10.1" evidence="2"/>
<dbReference type="GO" id="GO:0005886">
    <property type="term" value="C:plasma membrane"/>
    <property type="evidence" value="ECO:0007669"/>
    <property type="project" value="TreeGrafter"/>
</dbReference>
<dbReference type="PRINTS" id="PR00109">
    <property type="entry name" value="TYRKINASE"/>
</dbReference>